<evidence type="ECO:0000256" key="4">
    <source>
        <dbReference type="ARBA" id="ARBA00022692"/>
    </source>
</evidence>
<accession>A0AAU8DM70</accession>
<dbReference type="PANTHER" id="PTHR30353">
    <property type="entry name" value="INNER MEMBRANE PROTEIN DEDA-RELATED"/>
    <property type="match status" value="1"/>
</dbReference>
<evidence type="ECO:0000313" key="9">
    <source>
        <dbReference type="EMBL" id="XCG63362.1"/>
    </source>
</evidence>
<evidence type="ECO:0000256" key="3">
    <source>
        <dbReference type="ARBA" id="ARBA00022475"/>
    </source>
</evidence>
<feature type="transmembrane region" description="Helical" evidence="7">
    <location>
        <begin position="186"/>
        <end position="208"/>
    </location>
</feature>
<feature type="transmembrane region" description="Helical" evidence="7">
    <location>
        <begin position="67"/>
        <end position="89"/>
    </location>
</feature>
<comment type="subcellular location">
    <subcellularLocation>
        <location evidence="1 7">Cell membrane</location>
        <topology evidence="1 7">Multi-pass membrane protein</topology>
    </subcellularLocation>
</comment>
<dbReference type="RefSeq" id="WP_353648977.1">
    <property type="nucleotide sequence ID" value="NZ_CP159218.1"/>
</dbReference>
<dbReference type="InterPro" id="IPR032816">
    <property type="entry name" value="VTT_dom"/>
</dbReference>
<feature type="transmembrane region" description="Helical" evidence="7">
    <location>
        <begin position="21"/>
        <end position="47"/>
    </location>
</feature>
<evidence type="ECO:0000256" key="2">
    <source>
        <dbReference type="ARBA" id="ARBA00010792"/>
    </source>
</evidence>
<dbReference type="GO" id="GO:0005886">
    <property type="term" value="C:plasma membrane"/>
    <property type="evidence" value="ECO:0007669"/>
    <property type="project" value="UniProtKB-SubCell"/>
</dbReference>
<name>A0AAU8DM70_9ACTN</name>
<dbReference type="AlphaFoldDB" id="A0AAU8DM70"/>
<evidence type="ECO:0000256" key="5">
    <source>
        <dbReference type="ARBA" id="ARBA00022989"/>
    </source>
</evidence>
<comment type="similarity">
    <text evidence="2 7">Belongs to the DedA family.</text>
</comment>
<dbReference type="InterPro" id="IPR032818">
    <property type="entry name" value="DedA-like"/>
</dbReference>
<reference evidence="9" key="1">
    <citation type="submission" date="2024-05" db="EMBL/GenBank/DDBJ databases">
        <authorList>
            <person name="Cai S.Y."/>
            <person name="Jin L.M."/>
            <person name="Li H.R."/>
        </authorList>
    </citation>
    <scope>NUCLEOTIDE SEQUENCE</scope>
    <source>
        <strain evidence="9">A5-74</strain>
    </source>
</reference>
<keyword evidence="5 7" id="KW-1133">Transmembrane helix</keyword>
<dbReference type="EMBL" id="CP159218">
    <property type="protein sequence ID" value="XCG63362.1"/>
    <property type="molecule type" value="Genomic_DNA"/>
</dbReference>
<dbReference type="PANTHER" id="PTHR30353:SF0">
    <property type="entry name" value="TRANSMEMBRANE PROTEIN"/>
    <property type="match status" value="1"/>
</dbReference>
<keyword evidence="4 7" id="KW-0812">Transmembrane</keyword>
<keyword evidence="3 7" id="KW-1003">Cell membrane</keyword>
<evidence type="ECO:0000256" key="7">
    <source>
        <dbReference type="RuleBase" id="RU367016"/>
    </source>
</evidence>
<feature type="transmembrane region" description="Helical" evidence="7">
    <location>
        <begin position="151"/>
        <end position="174"/>
    </location>
</feature>
<sequence length="224" mass="24071">MTTDLALLPGWLDATNIISGLGSWAVVGIMLILFAECGLLIGFFLPGDTLLFIAGLSVSTGLIRTDLWLLIVLMVIAAFVGNMVGYGIGRKVGPAVFKRPDAKFLKPEYIEKSNQFFEKHGKIAVVLARFVPVVRTVATVMAGASKMDAKLYTLYSFIGGVLWCGSVAVAGFYLGKIQFVRDHVDLLVLLAVVAVVLATAAPALIHWLQKRKAKQAGRQAPPAL</sequence>
<proteinExistence type="inferred from homology"/>
<feature type="domain" description="VTT" evidence="8">
    <location>
        <begin position="45"/>
        <end position="171"/>
    </location>
</feature>
<evidence type="ECO:0000259" key="8">
    <source>
        <dbReference type="Pfam" id="PF09335"/>
    </source>
</evidence>
<evidence type="ECO:0000256" key="6">
    <source>
        <dbReference type="ARBA" id="ARBA00023136"/>
    </source>
</evidence>
<dbReference type="Pfam" id="PF09335">
    <property type="entry name" value="VTT_dom"/>
    <property type="match status" value="1"/>
</dbReference>
<protein>
    <submittedName>
        <fullName evidence="9">DedA family protein</fullName>
    </submittedName>
</protein>
<organism evidence="9">
    <name type="scientific">Nakamurella sp. A5-74</name>
    <dbReference type="NCBI Taxonomy" id="3158264"/>
    <lineage>
        <taxon>Bacteria</taxon>
        <taxon>Bacillati</taxon>
        <taxon>Actinomycetota</taxon>
        <taxon>Actinomycetes</taxon>
        <taxon>Nakamurellales</taxon>
        <taxon>Nakamurellaceae</taxon>
        <taxon>Nakamurella</taxon>
    </lineage>
</organism>
<keyword evidence="6 7" id="KW-0472">Membrane</keyword>
<gene>
    <name evidence="9" type="ORF">ABLG96_19515</name>
</gene>
<evidence type="ECO:0000256" key="1">
    <source>
        <dbReference type="ARBA" id="ARBA00004651"/>
    </source>
</evidence>